<gene>
    <name evidence="6" type="ORF">V22_20790</name>
</gene>
<evidence type="ECO:0008006" key="8">
    <source>
        <dbReference type="Google" id="ProtNLM"/>
    </source>
</evidence>
<dbReference type="PANTHER" id="PTHR12151">
    <property type="entry name" value="ELECTRON TRANSPORT PROTIN SCO1/SENC FAMILY MEMBER"/>
    <property type="match status" value="1"/>
</dbReference>
<keyword evidence="3" id="KW-1015">Disulfide bond</keyword>
<feature type="binding site" evidence="2">
    <location>
        <position position="86"/>
    </location>
    <ligand>
        <name>Cu cation</name>
        <dbReference type="ChEBI" id="CHEBI:23378"/>
    </ligand>
</feature>
<accession>A0A517T8Z3</accession>
<reference evidence="6 7" key="1">
    <citation type="submission" date="2019-02" db="EMBL/GenBank/DDBJ databases">
        <title>Deep-cultivation of Planctomycetes and their phenomic and genomic characterization uncovers novel biology.</title>
        <authorList>
            <person name="Wiegand S."/>
            <person name="Jogler M."/>
            <person name="Boedeker C."/>
            <person name="Pinto D."/>
            <person name="Vollmers J."/>
            <person name="Rivas-Marin E."/>
            <person name="Kohn T."/>
            <person name="Peeters S.H."/>
            <person name="Heuer A."/>
            <person name="Rast P."/>
            <person name="Oberbeckmann S."/>
            <person name="Bunk B."/>
            <person name="Jeske O."/>
            <person name="Meyerdierks A."/>
            <person name="Storesund J.E."/>
            <person name="Kallscheuer N."/>
            <person name="Luecker S."/>
            <person name="Lage O.M."/>
            <person name="Pohl T."/>
            <person name="Merkel B.J."/>
            <person name="Hornburger P."/>
            <person name="Mueller R.-W."/>
            <person name="Bruemmer F."/>
            <person name="Labrenz M."/>
            <person name="Spormann A.M."/>
            <person name="Op den Camp H."/>
            <person name="Overmann J."/>
            <person name="Amann R."/>
            <person name="Jetten M.S.M."/>
            <person name="Mascher T."/>
            <person name="Medema M.H."/>
            <person name="Devos D.P."/>
            <person name="Kaster A.-K."/>
            <person name="Ovreas L."/>
            <person name="Rohde M."/>
            <person name="Galperin M.Y."/>
            <person name="Jogler C."/>
        </authorList>
    </citation>
    <scope>NUCLEOTIDE SEQUENCE [LARGE SCALE GENOMIC DNA]</scope>
    <source>
        <strain evidence="6 7">V22</strain>
    </source>
</reference>
<dbReference type="InterPro" id="IPR036249">
    <property type="entry name" value="Thioredoxin-like_sf"/>
</dbReference>
<keyword evidence="4" id="KW-0812">Transmembrane</keyword>
<keyword evidence="4" id="KW-0472">Membrane</keyword>
<dbReference type="Gene3D" id="3.40.30.10">
    <property type="entry name" value="Glutaredoxin"/>
    <property type="match status" value="1"/>
</dbReference>
<dbReference type="PANTHER" id="PTHR12151:SF8">
    <property type="entry name" value="THIOREDOXIN DOMAIN-CONTAINING PROTEIN"/>
    <property type="match status" value="1"/>
</dbReference>
<evidence type="ECO:0000256" key="1">
    <source>
        <dbReference type="ARBA" id="ARBA00010996"/>
    </source>
</evidence>
<protein>
    <recommendedName>
        <fullName evidence="8">Thioredoxin domain-containing protein</fullName>
    </recommendedName>
</protein>
<evidence type="ECO:0000256" key="2">
    <source>
        <dbReference type="PIRSR" id="PIRSR603782-1"/>
    </source>
</evidence>
<dbReference type="CDD" id="cd02968">
    <property type="entry name" value="SCO"/>
    <property type="match status" value="1"/>
</dbReference>
<dbReference type="Pfam" id="PF02630">
    <property type="entry name" value="SCO1-SenC"/>
    <property type="match status" value="1"/>
</dbReference>
<dbReference type="KEGG" id="chya:V22_20790"/>
<evidence type="ECO:0000256" key="5">
    <source>
        <dbReference type="SAM" id="SignalP"/>
    </source>
</evidence>
<dbReference type="RefSeq" id="WP_145262329.1">
    <property type="nucleotide sequence ID" value="NZ_CP036316.1"/>
</dbReference>
<feature type="disulfide bond" description="Redox-active" evidence="3">
    <location>
        <begin position="86"/>
        <end position="90"/>
    </location>
</feature>
<feature type="binding site" evidence="2">
    <location>
        <position position="182"/>
    </location>
    <ligand>
        <name>Cu cation</name>
        <dbReference type="ChEBI" id="CHEBI:23378"/>
    </ligand>
</feature>
<dbReference type="EMBL" id="CP036316">
    <property type="protein sequence ID" value="QDT64836.1"/>
    <property type="molecule type" value="Genomic_DNA"/>
</dbReference>
<feature type="binding site" evidence="2">
    <location>
        <position position="90"/>
    </location>
    <ligand>
        <name>Cu cation</name>
        <dbReference type="ChEBI" id="CHEBI:23378"/>
    </ligand>
</feature>
<keyword evidence="5" id="KW-0732">Signal</keyword>
<name>A0A517T8Z3_9PLAN</name>
<keyword evidence="2" id="KW-0186">Copper</keyword>
<feature type="chain" id="PRO_5022021568" description="Thioredoxin domain-containing protein" evidence="5">
    <location>
        <begin position="31"/>
        <end position="299"/>
    </location>
</feature>
<dbReference type="OrthoDB" id="9786756at2"/>
<evidence type="ECO:0000313" key="7">
    <source>
        <dbReference type="Proteomes" id="UP000319976"/>
    </source>
</evidence>
<evidence type="ECO:0000256" key="4">
    <source>
        <dbReference type="SAM" id="Phobius"/>
    </source>
</evidence>
<feature type="signal peptide" evidence="5">
    <location>
        <begin position="1"/>
        <end position="30"/>
    </location>
</feature>
<proteinExistence type="inferred from homology"/>
<dbReference type="SUPFAM" id="SSF52833">
    <property type="entry name" value="Thioredoxin-like"/>
    <property type="match status" value="1"/>
</dbReference>
<evidence type="ECO:0000256" key="3">
    <source>
        <dbReference type="PIRSR" id="PIRSR603782-2"/>
    </source>
</evidence>
<keyword evidence="2" id="KW-0479">Metal-binding</keyword>
<comment type="similarity">
    <text evidence="1">Belongs to the SCO1/2 family.</text>
</comment>
<dbReference type="Proteomes" id="UP000319976">
    <property type="component" value="Chromosome"/>
</dbReference>
<organism evidence="6 7">
    <name type="scientific">Calycomorphotria hydatis</name>
    <dbReference type="NCBI Taxonomy" id="2528027"/>
    <lineage>
        <taxon>Bacteria</taxon>
        <taxon>Pseudomonadati</taxon>
        <taxon>Planctomycetota</taxon>
        <taxon>Planctomycetia</taxon>
        <taxon>Planctomycetales</taxon>
        <taxon>Planctomycetaceae</taxon>
        <taxon>Calycomorphotria</taxon>
    </lineage>
</organism>
<dbReference type="InterPro" id="IPR003782">
    <property type="entry name" value="SCO1/SenC"/>
</dbReference>
<sequence length="299" mass="32604" precursor="true">MLNSGRTTRISIQTVATALLVCCAYCSAQAAAEKFDPVNDATVVQNLDSQIPLDLRFRNEEGDVVPLGEFFNQGRPVIMSLNYSSCPMLCSLQLNGLVSCLRKMELNSGRDFDVVSVSMDPMEPPHRAKETRDKYLTLYGRGWSGWHFLVAPRQGRASNIEQLAEVLGITYGKVAGSSDYSHPAAFIITTPDGRISRYLTGVEFSPQTLRMSLVEASEGKIGSLADLFFLTCFHYDPKTGTYYPDAARMTMTVCGIGTVLLLGGLLASFWMKEAKQDFGGSDQAHATLSDTHSSAAVPS</sequence>
<dbReference type="AlphaFoldDB" id="A0A517T8Z3"/>
<feature type="transmembrane region" description="Helical" evidence="4">
    <location>
        <begin position="249"/>
        <end position="271"/>
    </location>
</feature>
<keyword evidence="7" id="KW-1185">Reference proteome</keyword>
<evidence type="ECO:0000313" key="6">
    <source>
        <dbReference type="EMBL" id="QDT64836.1"/>
    </source>
</evidence>
<keyword evidence="4" id="KW-1133">Transmembrane helix</keyword>